<dbReference type="GO" id="GO:0016579">
    <property type="term" value="P:protein deubiquitination"/>
    <property type="evidence" value="ECO:0007669"/>
    <property type="project" value="InterPro"/>
</dbReference>
<feature type="region of interest" description="Disordered" evidence="7">
    <location>
        <begin position="512"/>
        <end position="532"/>
    </location>
</feature>
<dbReference type="PROSITE" id="PS00972">
    <property type="entry name" value="USP_1"/>
    <property type="match status" value="1"/>
</dbReference>
<dbReference type="InterPro" id="IPR038765">
    <property type="entry name" value="Papain-like_cys_pep_sf"/>
</dbReference>
<dbReference type="Gene3D" id="3.10.129.10">
    <property type="entry name" value="Hotdog Thioesterase"/>
    <property type="match status" value="1"/>
</dbReference>
<dbReference type="Gene3D" id="3.90.70.10">
    <property type="entry name" value="Cysteine proteinases"/>
    <property type="match status" value="1"/>
</dbReference>
<dbReference type="EMBL" id="JAPMSZ010000009">
    <property type="protein sequence ID" value="KAJ5092590.1"/>
    <property type="molecule type" value="Genomic_DNA"/>
</dbReference>
<accession>A0A9W9F325</accession>
<dbReference type="Pfam" id="PF00443">
    <property type="entry name" value="UCH"/>
    <property type="match status" value="1"/>
</dbReference>
<dbReference type="SUPFAM" id="SSF54637">
    <property type="entry name" value="Thioesterase/thiol ester dehydrase-isomerase"/>
    <property type="match status" value="1"/>
</dbReference>
<dbReference type="SMART" id="SM00213">
    <property type="entry name" value="UBQ"/>
    <property type="match status" value="1"/>
</dbReference>
<dbReference type="GO" id="GO:0004843">
    <property type="term" value="F:cysteine-type deubiquitinase activity"/>
    <property type="evidence" value="ECO:0007669"/>
    <property type="project" value="UniProtKB-UniRule"/>
</dbReference>
<evidence type="ECO:0000256" key="1">
    <source>
        <dbReference type="ARBA" id="ARBA00000707"/>
    </source>
</evidence>
<evidence type="ECO:0000313" key="10">
    <source>
        <dbReference type="EMBL" id="KAJ5092590.1"/>
    </source>
</evidence>
<evidence type="ECO:0000256" key="4">
    <source>
        <dbReference type="ARBA" id="ARBA00022801"/>
    </source>
</evidence>
<dbReference type="SUPFAM" id="SSF54001">
    <property type="entry name" value="Cysteine proteinases"/>
    <property type="match status" value="1"/>
</dbReference>
<comment type="catalytic activity">
    <reaction evidence="1 6">
        <text>Thiol-dependent hydrolysis of ester, thioester, amide, peptide and isopeptide bonds formed by the C-terminal Gly of ubiquitin (a 76-residue protein attached to proteins as an intracellular targeting signal).</text>
        <dbReference type="EC" id="3.4.19.12"/>
    </reaction>
</comment>
<reference evidence="10" key="1">
    <citation type="submission" date="2022-11" db="EMBL/GenBank/DDBJ databases">
        <authorList>
            <person name="Petersen C."/>
        </authorList>
    </citation>
    <scope>NUCLEOTIDE SEQUENCE</scope>
    <source>
        <strain evidence="10">IBT 34128</strain>
    </source>
</reference>
<evidence type="ECO:0000256" key="6">
    <source>
        <dbReference type="RuleBase" id="RU366025"/>
    </source>
</evidence>
<dbReference type="EC" id="3.4.19.12" evidence="6"/>
<dbReference type="SUPFAM" id="SSF54236">
    <property type="entry name" value="Ubiquitin-like"/>
    <property type="match status" value="1"/>
</dbReference>
<feature type="region of interest" description="Disordered" evidence="7">
    <location>
        <begin position="392"/>
        <end position="446"/>
    </location>
</feature>
<evidence type="ECO:0000256" key="3">
    <source>
        <dbReference type="ARBA" id="ARBA00022786"/>
    </source>
</evidence>
<reference evidence="10" key="2">
    <citation type="journal article" date="2023" name="IMA Fungus">
        <title>Comparative genomic study of the Penicillium genus elucidates a diverse pangenome and 15 lateral gene transfer events.</title>
        <authorList>
            <person name="Petersen C."/>
            <person name="Sorensen T."/>
            <person name="Nielsen M.R."/>
            <person name="Sondergaard T.E."/>
            <person name="Sorensen J.L."/>
            <person name="Fitzpatrick D.A."/>
            <person name="Frisvad J.C."/>
            <person name="Nielsen K.L."/>
        </authorList>
    </citation>
    <scope>NUCLEOTIDE SEQUENCE</scope>
    <source>
        <strain evidence="10">IBT 34128</strain>
    </source>
</reference>
<dbReference type="PROSITE" id="PS50235">
    <property type="entry name" value="USP_3"/>
    <property type="match status" value="1"/>
</dbReference>
<proteinExistence type="inferred from homology"/>
<dbReference type="Pfam" id="PF03061">
    <property type="entry name" value="4HBT"/>
    <property type="match status" value="1"/>
</dbReference>
<comment type="similarity">
    <text evidence="6">Belongs to the peptidase C19 family.</text>
</comment>
<sequence>MATIPIIVKHAGKRHEVDLDPTSNGETLKYQLFSLTGVEPDRQKVLVKGGQLKDDTPLSSLNAKSGQTFMMMGTPSGGQGAADLGRPKEAIKFLEDMTEAEVARQDGATPAGLQNLGNTCYLNSTLQTLRSVPELQEELQRYRPSGRSEHGLSNLSSFGLGGLDSSHDLASSLRDLFKQMSETQEGIPPLMFLNALRTVFPQFAQRDRNGHGYAQQDAEEAWSQIVNQLRAKLTIKDGEGESTTQTSFVDKYLAGQFESVTECDDPAVKEVGEQSNRASDVFYKLDCHIGKETNHLQDGIMAGLEEQIEKQSPTLERNALYTKRSRIARLPKYLTVHFVRFFWKRETQKKAKIMRKVSFPFELDVVEFCTEELQKQLVPIRDKVREIRKDELDVERSQKRQKIAHQRGEEQKKEETETGGKREPMQKKKEAEESKSKANDKDGDTAMQETFKTDAEYEAEKTEAIRAAKKELYDLIQQRSSADSGTNQSGLYELRGVITHQGASADSGHYTAYVKKKSRPSNDSQTGTKRRDDEEKWWWFNDDKVTEVEADKIETLSGGALPLQHFDGNVTTMLHARRFFQSTLRTSVTRTPGFWRPSLLRKASTASQNISGQRSPWTRRLIYAGIFGVLGIGAGQWMDKKIAVPPVPGSLEDQAELQEIQRVFDIALPIVQKLRRNPDYVEMDVYENFTEEKKPHRLTSGPLAGSRGLGLQKVFWNDKEKKAVSMVFLGPGLEGWPTMVHGGALGTVIDENLGRAAIRHFPARTGVTANLTINYRAPVYSDNFYTLHTDLDQERSSDRKAYTSCEVRDLAGRLCVEATGLFVVPKKLHLEKVGDKF</sequence>
<dbReference type="GeneID" id="81397154"/>
<dbReference type="Gene3D" id="3.10.20.90">
    <property type="entry name" value="Phosphatidylinositol 3-kinase Catalytic Subunit, Chain A, domain 1"/>
    <property type="match status" value="1"/>
</dbReference>
<dbReference type="PROSITE" id="PS50053">
    <property type="entry name" value="UBIQUITIN_2"/>
    <property type="match status" value="1"/>
</dbReference>
<dbReference type="OrthoDB" id="333239at2759"/>
<keyword evidence="2 6" id="KW-0645">Protease</keyword>
<evidence type="ECO:0000313" key="11">
    <source>
        <dbReference type="Proteomes" id="UP001141434"/>
    </source>
</evidence>
<keyword evidence="11" id="KW-1185">Reference proteome</keyword>
<dbReference type="InterPro" id="IPR000626">
    <property type="entry name" value="Ubiquitin-like_dom"/>
</dbReference>
<name>A0A9W9F325_9EURO</name>
<dbReference type="Proteomes" id="UP001141434">
    <property type="component" value="Unassembled WGS sequence"/>
</dbReference>
<evidence type="ECO:0000259" key="8">
    <source>
        <dbReference type="PROSITE" id="PS50053"/>
    </source>
</evidence>
<keyword evidence="4 6" id="KW-0378">Hydrolase</keyword>
<dbReference type="InterPro" id="IPR018200">
    <property type="entry name" value="USP_CS"/>
</dbReference>
<evidence type="ECO:0000259" key="9">
    <source>
        <dbReference type="PROSITE" id="PS50235"/>
    </source>
</evidence>
<evidence type="ECO:0000256" key="2">
    <source>
        <dbReference type="ARBA" id="ARBA00022670"/>
    </source>
</evidence>
<feature type="domain" description="USP" evidence="9">
    <location>
        <begin position="111"/>
        <end position="566"/>
    </location>
</feature>
<dbReference type="AlphaFoldDB" id="A0A9W9F325"/>
<comment type="caution">
    <text evidence="10">The sequence shown here is derived from an EMBL/GenBank/DDBJ whole genome shotgun (WGS) entry which is preliminary data.</text>
</comment>
<dbReference type="Pfam" id="PF00240">
    <property type="entry name" value="ubiquitin"/>
    <property type="match status" value="1"/>
</dbReference>
<evidence type="ECO:0000256" key="5">
    <source>
        <dbReference type="ARBA" id="ARBA00022807"/>
    </source>
</evidence>
<feature type="compositionally biased region" description="Basic and acidic residues" evidence="7">
    <location>
        <begin position="406"/>
        <end position="444"/>
    </location>
</feature>
<dbReference type="InterPro" id="IPR044635">
    <property type="entry name" value="UBP14-like"/>
</dbReference>
<dbReference type="CDD" id="cd03443">
    <property type="entry name" value="PaaI_thioesterase"/>
    <property type="match status" value="1"/>
</dbReference>
<dbReference type="CDD" id="cd02657">
    <property type="entry name" value="Peptidase_C19A"/>
    <property type="match status" value="1"/>
</dbReference>
<dbReference type="RefSeq" id="XP_056510785.1">
    <property type="nucleotide sequence ID" value="XM_056657985.1"/>
</dbReference>
<keyword evidence="5 6" id="KW-0788">Thiol protease</keyword>
<dbReference type="PANTHER" id="PTHR43982">
    <property type="entry name" value="UBIQUITIN CARBOXYL-TERMINAL HYDROLASE"/>
    <property type="match status" value="1"/>
</dbReference>
<protein>
    <recommendedName>
        <fullName evidence="6">Ubiquitin carboxyl-terminal hydrolase</fullName>
        <ecNumber evidence="6">3.4.19.12</ecNumber>
    </recommendedName>
</protein>
<dbReference type="GO" id="GO:0043161">
    <property type="term" value="P:proteasome-mediated ubiquitin-dependent protein catabolic process"/>
    <property type="evidence" value="ECO:0007669"/>
    <property type="project" value="InterPro"/>
</dbReference>
<evidence type="ECO:0000256" key="7">
    <source>
        <dbReference type="SAM" id="MobiDB-lite"/>
    </source>
</evidence>
<organism evidence="10 11">
    <name type="scientific">Penicillium alfredii</name>
    <dbReference type="NCBI Taxonomy" id="1506179"/>
    <lineage>
        <taxon>Eukaryota</taxon>
        <taxon>Fungi</taxon>
        <taxon>Dikarya</taxon>
        <taxon>Ascomycota</taxon>
        <taxon>Pezizomycotina</taxon>
        <taxon>Eurotiomycetes</taxon>
        <taxon>Eurotiomycetidae</taxon>
        <taxon>Eurotiales</taxon>
        <taxon>Aspergillaceae</taxon>
        <taxon>Penicillium</taxon>
    </lineage>
</organism>
<dbReference type="PANTHER" id="PTHR43982:SF1">
    <property type="entry name" value="UBIQUITIN CARBOXYL-TERMINAL HYDROLASE 14"/>
    <property type="match status" value="1"/>
</dbReference>
<gene>
    <name evidence="10" type="ORF">NUU61_007460</name>
</gene>
<feature type="domain" description="Ubiquitin-like" evidence="8">
    <location>
        <begin position="4"/>
        <end position="78"/>
    </location>
</feature>
<dbReference type="PROSITE" id="PS00973">
    <property type="entry name" value="USP_2"/>
    <property type="match status" value="1"/>
</dbReference>
<dbReference type="InterPro" id="IPR028889">
    <property type="entry name" value="USP"/>
</dbReference>
<dbReference type="GO" id="GO:0061136">
    <property type="term" value="P:regulation of proteasomal protein catabolic process"/>
    <property type="evidence" value="ECO:0007669"/>
    <property type="project" value="TreeGrafter"/>
</dbReference>
<dbReference type="InterPro" id="IPR006683">
    <property type="entry name" value="Thioestr_dom"/>
</dbReference>
<dbReference type="InterPro" id="IPR029069">
    <property type="entry name" value="HotDog_dom_sf"/>
</dbReference>
<dbReference type="InterPro" id="IPR001394">
    <property type="entry name" value="Peptidase_C19_UCH"/>
</dbReference>
<dbReference type="GO" id="GO:0070628">
    <property type="term" value="F:proteasome binding"/>
    <property type="evidence" value="ECO:0007669"/>
    <property type="project" value="TreeGrafter"/>
</dbReference>
<dbReference type="InterPro" id="IPR029071">
    <property type="entry name" value="Ubiquitin-like_domsf"/>
</dbReference>
<dbReference type="CDD" id="cd16104">
    <property type="entry name" value="Ubl_USP14_like"/>
    <property type="match status" value="1"/>
</dbReference>
<keyword evidence="3 6" id="KW-0833">Ubl conjugation pathway</keyword>